<organism evidence="2">
    <name type="scientific">[Clostridium] nexile</name>
    <dbReference type="NCBI Taxonomy" id="29361"/>
    <lineage>
        <taxon>Bacteria</taxon>
        <taxon>Bacillati</taxon>
        <taxon>Bacillota</taxon>
        <taxon>Clostridia</taxon>
        <taxon>Lachnospirales</taxon>
        <taxon>Lachnospiraceae</taxon>
        <taxon>Tyzzerella</taxon>
    </lineage>
</organism>
<gene>
    <name evidence="2" type="ORF">CNLFYP112_02292</name>
</gene>
<dbReference type="InterPro" id="IPR011990">
    <property type="entry name" value="TPR-like_helical_dom_sf"/>
</dbReference>
<accession>A0A6N2UUB9</accession>
<evidence type="ECO:0008006" key="3">
    <source>
        <dbReference type="Google" id="ProtNLM"/>
    </source>
</evidence>
<name>A0A6N2UUB9_9FIRM</name>
<sequence length="300" mass="35198">MLLAPIARLLGISTDTLLSYREELTKQEIANISNEIGKRLMKEPYEDVFRSAMQKIQEYPNCGNLAFVLAQILDSYFGIEDVRGKEQYKKEILAIYDRALESEEEEIRQGAIIALYNECLRTGQYELAQSYLDRIPKKWINLDSLQAMLYRKAGKRQEAYELLERILFQSCSEINVCFQGLYLLEMEKNDVARAEKLMEKAEEISRILEMSDYMILSPRFNMALDRKDKEECLILLEQQIASIETIDSFKKADLYRHMQFAETSDRSMVKAMLRKALENDEEIGFLREDERFQKLIKRLS</sequence>
<dbReference type="Gene3D" id="1.25.40.10">
    <property type="entry name" value="Tetratricopeptide repeat domain"/>
    <property type="match status" value="1"/>
</dbReference>
<reference evidence="2" key="1">
    <citation type="submission" date="2019-11" db="EMBL/GenBank/DDBJ databases">
        <authorList>
            <person name="Feng L."/>
        </authorList>
    </citation>
    <scope>NUCLEOTIDE SEQUENCE</scope>
    <source>
        <strain evidence="2">CnexileLFYP112</strain>
    </source>
</reference>
<evidence type="ECO:0000313" key="2">
    <source>
        <dbReference type="EMBL" id="VYT21348.1"/>
    </source>
</evidence>
<dbReference type="AlphaFoldDB" id="A0A6N2UUB9"/>
<keyword evidence="1" id="KW-0175">Coiled coil</keyword>
<evidence type="ECO:0000256" key="1">
    <source>
        <dbReference type="SAM" id="Coils"/>
    </source>
</evidence>
<feature type="coiled-coil region" evidence="1">
    <location>
        <begin position="184"/>
        <end position="211"/>
    </location>
</feature>
<proteinExistence type="predicted"/>
<protein>
    <recommendedName>
        <fullName evidence="3">XRE family transcriptional regulator</fullName>
    </recommendedName>
</protein>
<dbReference type="EMBL" id="CACRTG010000021">
    <property type="protein sequence ID" value="VYT21348.1"/>
    <property type="molecule type" value="Genomic_DNA"/>
</dbReference>